<evidence type="ECO:0000313" key="4">
    <source>
        <dbReference type="EMBL" id="KAH7020734.1"/>
    </source>
</evidence>
<dbReference type="Proteomes" id="UP000756346">
    <property type="component" value="Unassembled WGS sequence"/>
</dbReference>
<dbReference type="GO" id="GO:0005634">
    <property type="term" value="C:nucleus"/>
    <property type="evidence" value="ECO:0007669"/>
    <property type="project" value="UniProtKB-SubCell"/>
</dbReference>
<dbReference type="PANTHER" id="PTHR31001:SF90">
    <property type="entry name" value="CENTROMERE DNA-BINDING PROTEIN COMPLEX CBF3 SUBUNIT B"/>
    <property type="match status" value="1"/>
</dbReference>
<feature type="region of interest" description="Disordered" evidence="3">
    <location>
        <begin position="97"/>
        <end position="155"/>
    </location>
</feature>
<comment type="caution">
    <text evidence="4">The sequence shown here is derived from an EMBL/GenBank/DDBJ whole genome shotgun (WGS) entry which is preliminary data.</text>
</comment>
<gene>
    <name evidence="4" type="ORF">B0I36DRAFT_387593</name>
</gene>
<feature type="compositionally biased region" description="Acidic residues" evidence="3">
    <location>
        <begin position="136"/>
        <end position="152"/>
    </location>
</feature>
<keyword evidence="2" id="KW-0539">Nucleus</keyword>
<dbReference type="InterPro" id="IPR050613">
    <property type="entry name" value="Sec_Metabolite_Reg"/>
</dbReference>
<dbReference type="OrthoDB" id="410267at2759"/>
<dbReference type="GeneID" id="70190743"/>
<reference evidence="4" key="1">
    <citation type="journal article" date="2021" name="Nat. Commun.">
        <title>Genetic determinants of endophytism in the Arabidopsis root mycobiome.</title>
        <authorList>
            <person name="Mesny F."/>
            <person name="Miyauchi S."/>
            <person name="Thiergart T."/>
            <person name="Pickel B."/>
            <person name="Atanasova L."/>
            <person name="Karlsson M."/>
            <person name="Huettel B."/>
            <person name="Barry K.W."/>
            <person name="Haridas S."/>
            <person name="Chen C."/>
            <person name="Bauer D."/>
            <person name="Andreopoulos W."/>
            <person name="Pangilinan J."/>
            <person name="LaButti K."/>
            <person name="Riley R."/>
            <person name="Lipzen A."/>
            <person name="Clum A."/>
            <person name="Drula E."/>
            <person name="Henrissat B."/>
            <person name="Kohler A."/>
            <person name="Grigoriev I.V."/>
            <person name="Martin F.M."/>
            <person name="Hacquard S."/>
        </authorList>
    </citation>
    <scope>NUCLEOTIDE SEQUENCE</scope>
    <source>
        <strain evidence="4">MPI-CAGE-CH-0230</strain>
    </source>
</reference>
<evidence type="ECO:0008006" key="6">
    <source>
        <dbReference type="Google" id="ProtNLM"/>
    </source>
</evidence>
<organism evidence="4 5">
    <name type="scientific">Microdochium trichocladiopsis</name>
    <dbReference type="NCBI Taxonomy" id="1682393"/>
    <lineage>
        <taxon>Eukaryota</taxon>
        <taxon>Fungi</taxon>
        <taxon>Dikarya</taxon>
        <taxon>Ascomycota</taxon>
        <taxon>Pezizomycotina</taxon>
        <taxon>Sordariomycetes</taxon>
        <taxon>Xylariomycetidae</taxon>
        <taxon>Xylariales</taxon>
        <taxon>Microdochiaceae</taxon>
        <taxon>Microdochium</taxon>
    </lineage>
</organism>
<name>A0A9P8XV52_9PEZI</name>
<evidence type="ECO:0000256" key="1">
    <source>
        <dbReference type="ARBA" id="ARBA00004123"/>
    </source>
</evidence>
<evidence type="ECO:0000256" key="2">
    <source>
        <dbReference type="ARBA" id="ARBA00023242"/>
    </source>
</evidence>
<sequence>MANQCRREHVIVTKHLRTAKAQHQHRMRRAEGQTSVRDHEHRRLAVTGVVAEAEAEAEAEGSSKHPSPDHEATAAMLVSFSHQVSSGSDFNFDSVFAVPPLPQSRPQPTSQAHRPPTNVTHHGPDRPSDGPQPWDETGDGDQSPDMEEEEQEASPFEATLTSLEFMVWGRQRDGSNPEPQSMLPLQCNTDTDILSQQQALEILRYHWKWLTWTHNIIYWPGFREECQLYWKEGLVKEKAWLGLYHAVLCVGLHHMTSEQRGELGVSPGPDILAQLYQRCVKALQDAQYASLHTLVNVQTICILVLCAHDFNGSNLLSVLLSSAIRIAQALNIHRLGPDPVEPLPYHQAIQRELRKSIWMFLSTQDWFLIPFSNAQSIFPSYCTTPRPVNCNAIAGLGSKQSKNLFSPRLMEEPTLMSYQLISNRVADVLRAYYDDTSLFANDIIQDVNDVHCARTILTQFRANSDESTSRNLWTVLAHVVSACIILLLELIFSQDQDDPIGAAAKHQLVSDSVVQLKTANKTSTMSIRGISLIELLLQHSNNDLNNKSANPLDLRAIAAYLAAHSSPKSAAQVPPQSDGVSGDGFAMDFDKEEFDLWVQSLDVPDVLQSGFSSNMLD</sequence>
<dbReference type="CDD" id="cd12148">
    <property type="entry name" value="fungal_TF_MHR"/>
    <property type="match status" value="1"/>
</dbReference>
<dbReference type="PANTHER" id="PTHR31001">
    <property type="entry name" value="UNCHARACTERIZED TRANSCRIPTIONAL REGULATORY PROTEIN"/>
    <property type="match status" value="1"/>
</dbReference>
<feature type="compositionally biased region" description="Polar residues" evidence="3">
    <location>
        <begin position="106"/>
        <end position="120"/>
    </location>
</feature>
<dbReference type="RefSeq" id="XP_046006935.1">
    <property type="nucleotide sequence ID" value="XM_046161197.1"/>
</dbReference>
<dbReference type="EMBL" id="JAGTJQ010000010">
    <property type="protein sequence ID" value="KAH7020734.1"/>
    <property type="molecule type" value="Genomic_DNA"/>
</dbReference>
<proteinExistence type="predicted"/>
<evidence type="ECO:0000313" key="5">
    <source>
        <dbReference type="Proteomes" id="UP000756346"/>
    </source>
</evidence>
<evidence type="ECO:0000256" key="3">
    <source>
        <dbReference type="SAM" id="MobiDB-lite"/>
    </source>
</evidence>
<comment type="subcellular location">
    <subcellularLocation>
        <location evidence="1">Nucleus</location>
    </subcellularLocation>
</comment>
<accession>A0A9P8XV52</accession>
<dbReference type="AlphaFoldDB" id="A0A9P8XV52"/>
<keyword evidence="5" id="KW-1185">Reference proteome</keyword>
<protein>
    <recommendedName>
        <fullName evidence="6">Transcription factor domain-containing protein</fullName>
    </recommendedName>
</protein>